<name>A0A8K0P7K3_LADFU</name>
<organism evidence="2 3">
    <name type="scientific">Ladona fulva</name>
    <name type="common">Scarce chaser dragonfly</name>
    <name type="synonym">Libellula fulva</name>
    <dbReference type="NCBI Taxonomy" id="123851"/>
    <lineage>
        <taxon>Eukaryota</taxon>
        <taxon>Metazoa</taxon>
        <taxon>Ecdysozoa</taxon>
        <taxon>Arthropoda</taxon>
        <taxon>Hexapoda</taxon>
        <taxon>Insecta</taxon>
        <taxon>Pterygota</taxon>
        <taxon>Palaeoptera</taxon>
        <taxon>Odonata</taxon>
        <taxon>Epiprocta</taxon>
        <taxon>Anisoptera</taxon>
        <taxon>Libelluloidea</taxon>
        <taxon>Libellulidae</taxon>
        <taxon>Ladona</taxon>
    </lineage>
</organism>
<accession>A0A8K0P7K3</accession>
<dbReference type="AlphaFoldDB" id="A0A8K0P7K3"/>
<dbReference type="Proteomes" id="UP000792457">
    <property type="component" value="Unassembled WGS sequence"/>
</dbReference>
<reference evidence="2" key="2">
    <citation type="submission" date="2017-10" db="EMBL/GenBank/DDBJ databases">
        <title>Ladona fulva Genome sequencing and assembly.</title>
        <authorList>
            <person name="Murali S."/>
            <person name="Richards S."/>
            <person name="Bandaranaike D."/>
            <person name="Bellair M."/>
            <person name="Blankenburg K."/>
            <person name="Chao H."/>
            <person name="Dinh H."/>
            <person name="Doddapaneni H."/>
            <person name="Dugan-Rocha S."/>
            <person name="Elkadiri S."/>
            <person name="Gnanaolivu R."/>
            <person name="Hernandez B."/>
            <person name="Skinner E."/>
            <person name="Javaid M."/>
            <person name="Lee S."/>
            <person name="Li M."/>
            <person name="Ming W."/>
            <person name="Munidasa M."/>
            <person name="Muniz J."/>
            <person name="Nguyen L."/>
            <person name="Hughes D."/>
            <person name="Osuji N."/>
            <person name="Pu L.-L."/>
            <person name="Puazo M."/>
            <person name="Qu C."/>
            <person name="Quiroz J."/>
            <person name="Raj R."/>
            <person name="Weissenberger G."/>
            <person name="Xin Y."/>
            <person name="Zou X."/>
            <person name="Han Y."/>
            <person name="Worley K."/>
            <person name="Muzny D."/>
            <person name="Gibbs R."/>
        </authorList>
    </citation>
    <scope>NUCLEOTIDE SEQUENCE</scope>
    <source>
        <strain evidence="2">Sampled in the wild</strain>
    </source>
</reference>
<proteinExistence type="predicted"/>
<feature type="non-terminal residue" evidence="2">
    <location>
        <position position="167"/>
    </location>
</feature>
<keyword evidence="3" id="KW-1185">Reference proteome</keyword>
<evidence type="ECO:0000313" key="3">
    <source>
        <dbReference type="Proteomes" id="UP000792457"/>
    </source>
</evidence>
<reference evidence="2" key="1">
    <citation type="submission" date="2013-04" db="EMBL/GenBank/DDBJ databases">
        <authorList>
            <person name="Qu J."/>
            <person name="Murali S.C."/>
            <person name="Bandaranaike D."/>
            <person name="Bellair M."/>
            <person name="Blankenburg K."/>
            <person name="Chao H."/>
            <person name="Dinh H."/>
            <person name="Doddapaneni H."/>
            <person name="Downs B."/>
            <person name="Dugan-Rocha S."/>
            <person name="Elkadiri S."/>
            <person name="Gnanaolivu R.D."/>
            <person name="Hernandez B."/>
            <person name="Javaid M."/>
            <person name="Jayaseelan J.C."/>
            <person name="Lee S."/>
            <person name="Li M."/>
            <person name="Ming W."/>
            <person name="Munidasa M."/>
            <person name="Muniz J."/>
            <person name="Nguyen L."/>
            <person name="Ongeri F."/>
            <person name="Osuji N."/>
            <person name="Pu L.-L."/>
            <person name="Puazo M."/>
            <person name="Qu C."/>
            <person name="Quiroz J."/>
            <person name="Raj R."/>
            <person name="Weissenberger G."/>
            <person name="Xin Y."/>
            <person name="Zou X."/>
            <person name="Han Y."/>
            <person name="Richards S."/>
            <person name="Worley K."/>
            <person name="Muzny D."/>
            <person name="Gibbs R."/>
        </authorList>
    </citation>
    <scope>NUCLEOTIDE SEQUENCE</scope>
    <source>
        <strain evidence="2">Sampled in the wild</strain>
    </source>
</reference>
<gene>
    <name evidence="2" type="ORF">J437_LFUL015424</name>
</gene>
<sequence>MEVGWGGGEVEIRRRRRAERASLIVLDKRLRRSVAAWDSNRVPPLEFPISLRRNVTQHLVPLALPERQQLQVNWSGGELQHPCSDRVFDIARFQSSKEMSLKNVRFGNRPFQDAVEELGENTLVESSSAAAPGSGTKTSEGKKGQGSNPVAAEVEEKAFYKDGALDY</sequence>
<evidence type="ECO:0000256" key="1">
    <source>
        <dbReference type="SAM" id="MobiDB-lite"/>
    </source>
</evidence>
<comment type="caution">
    <text evidence="2">The sequence shown here is derived from an EMBL/GenBank/DDBJ whole genome shotgun (WGS) entry which is preliminary data.</text>
</comment>
<evidence type="ECO:0000313" key="2">
    <source>
        <dbReference type="EMBL" id="KAG8235008.1"/>
    </source>
</evidence>
<dbReference type="EMBL" id="KZ308864">
    <property type="protein sequence ID" value="KAG8235008.1"/>
    <property type="molecule type" value="Genomic_DNA"/>
</dbReference>
<protein>
    <submittedName>
        <fullName evidence="2">Uncharacterized protein</fullName>
    </submittedName>
</protein>
<feature type="region of interest" description="Disordered" evidence="1">
    <location>
        <begin position="122"/>
        <end position="155"/>
    </location>
</feature>